<dbReference type="Pfam" id="PF01553">
    <property type="entry name" value="Acyltransferase"/>
    <property type="match status" value="1"/>
</dbReference>
<gene>
    <name evidence="6" type="ORF">SBOR_9586</name>
</gene>
<organism evidence="6 7">
    <name type="scientific">Sclerotinia borealis (strain F-4128)</name>
    <dbReference type="NCBI Taxonomy" id="1432307"/>
    <lineage>
        <taxon>Eukaryota</taxon>
        <taxon>Fungi</taxon>
        <taxon>Dikarya</taxon>
        <taxon>Ascomycota</taxon>
        <taxon>Pezizomycotina</taxon>
        <taxon>Leotiomycetes</taxon>
        <taxon>Helotiales</taxon>
        <taxon>Sclerotiniaceae</taxon>
        <taxon>Sclerotinia</taxon>
    </lineage>
</organism>
<dbReference type="SMART" id="SM00563">
    <property type="entry name" value="PlsC"/>
    <property type="match status" value="1"/>
</dbReference>
<dbReference type="CDD" id="cd07990">
    <property type="entry name" value="LPLAT_LCLAT1-like"/>
    <property type="match status" value="1"/>
</dbReference>
<dbReference type="OrthoDB" id="189226at2759"/>
<evidence type="ECO:0000256" key="4">
    <source>
        <dbReference type="SAM" id="Phobius"/>
    </source>
</evidence>
<dbReference type="PANTHER" id="PTHR10983:SF24">
    <property type="entry name" value="1-ACYLGLYCEROL-3-PHOSPHATE O-ACYLTRANSFERASE 3, ISOFORM E-RELATED"/>
    <property type="match status" value="1"/>
</dbReference>
<dbReference type="AlphaFoldDB" id="W9C625"/>
<dbReference type="InterPro" id="IPR002123">
    <property type="entry name" value="Plipid/glycerol_acylTrfase"/>
</dbReference>
<dbReference type="GO" id="GO:0003841">
    <property type="term" value="F:1-acylglycerol-3-phosphate O-acyltransferase activity"/>
    <property type="evidence" value="ECO:0007669"/>
    <property type="project" value="TreeGrafter"/>
</dbReference>
<dbReference type="HOGENOM" id="CLU_041844_6_0_1"/>
<keyword evidence="4" id="KW-1133">Transmembrane helix</keyword>
<feature type="domain" description="Phospholipid/glycerol acyltransferase" evidence="5">
    <location>
        <begin position="84"/>
        <end position="206"/>
    </location>
</feature>
<dbReference type="Pfam" id="PF16076">
    <property type="entry name" value="Acyltransf_C"/>
    <property type="match status" value="1"/>
</dbReference>
<name>W9C625_SCLBF</name>
<dbReference type="STRING" id="1432307.W9C625"/>
<evidence type="ECO:0000313" key="6">
    <source>
        <dbReference type="EMBL" id="ESZ90030.1"/>
    </source>
</evidence>
<feature type="transmembrane region" description="Helical" evidence="4">
    <location>
        <begin position="12"/>
        <end position="40"/>
    </location>
</feature>
<keyword evidence="4" id="KW-0812">Transmembrane</keyword>
<sequence>MGLGAIYTHIRGFVVVLPWALELVLMDLVISALLPVSYFFPNLVYHASSFVAFTNWSWIQVIFEVFNGGRITISGDILPEGETAIVISNHVSWTDFYMIQALAIRAGMLGRCRWFAKIELRWIPLLGWGIWGMGMPMVSRNWLKDKKELDRVFAGVVVKKWPQWLISFSEATRYTPEKYEETKTWCKENNRPLPKHLLYPRSKGFVTTVQHLRKANHVKAVYDMTIAYAHHNKWHEAPSIWESLSCGDLSGKRGYKFHVEVKRFLLEDLPESDADLAKWLETRWIEKGEYLEEKREEWSRIGENHKSIAA</sequence>
<dbReference type="Proteomes" id="UP000019487">
    <property type="component" value="Unassembled WGS sequence"/>
</dbReference>
<dbReference type="SUPFAM" id="SSF69593">
    <property type="entry name" value="Glycerol-3-phosphate (1)-acyltransferase"/>
    <property type="match status" value="1"/>
</dbReference>
<evidence type="ECO:0000256" key="1">
    <source>
        <dbReference type="ARBA" id="ARBA00008655"/>
    </source>
</evidence>
<evidence type="ECO:0000256" key="2">
    <source>
        <dbReference type="ARBA" id="ARBA00022679"/>
    </source>
</evidence>
<accession>W9C625</accession>
<keyword evidence="7" id="KW-1185">Reference proteome</keyword>
<evidence type="ECO:0000256" key="3">
    <source>
        <dbReference type="ARBA" id="ARBA00023315"/>
    </source>
</evidence>
<reference evidence="6 7" key="1">
    <citation type="journal article" date="2014" name="Genome Announc.">
        <title>Draft genome sequence of Sclerotinia borealis, a psychrophilic plant pathogenic fungus.</title>
        <authorList>
            <person name="Mardanov A.V."/>
            <person name="Beletsky A.V."/>
            <person name="Kadnikov V.V."/>
            <person name="Ignatov A.N."/>
            <person name="Ravin N.V."/>
        </authorList>
    </citation>
    <scope>NUCLEOTIDE SEQUENCE [LARGE SCALE GENOMIC DNA]</scope>
    <source>
        <strain evidence="7">F-4157</strain>
    </source>
</reference>
<comment type="caution">
    <text evidence="6">The sequence shown here is derived from an EMBL/GenBank/DDBJ whole genome shotgun (WGS) entry which is preliminary data.</text>
</comment>
<comment type="similarity">
    <text evidence="1">Belongs to the 1-acyl-sn-glycerol-3-phosphate acyltransferase family.</text>
</comment>
<dbReference type="GO" id="GO:0012505">
    <property type="term" value="C:endomembrane system"/>
    <property type="evidence" value="ECO:0007669"/>
    <property type="project" value="TreeGrafter"/>
</dbReference>
<keyword evidence="2 6" id="KW-0808">Transferase</keyword>
<evidence type="ECO:0000259" key="5">
    <source>
        <dbReference type="SMART" id="SM00563"/>
    </source>
</evidence>
<keyword evidence="3 6" id="KW-0012">Acyltransferase</keyword>
<keyword evidence="4" id="KW-0472">Membrane</keyword>
<proteinExistence type="inferred from homology"/>
<protein>
    <submittedName>
        <fullName evidence="6">1-acyl-sn-glycerol-3-phosphate acyltransferase</fullName>
    </submittedName>
</protein>
<dbReference type="PANTHER" id="PTHR10983">
    <property type="entry name" value="1-ACYLGLYCEROL-3-PHOSPHATE ACYLTRANSFERASE-RELATED"/>
    <property type="match status" value="1"/>
</dbReference>
<evidence type="ECO:0000313" key="7">
    <source>
        <dbReference type="Proteomes" id="UP000019487"/>
    </source>
</evidence>
<dbReference type="EMBL" id="AYSA01000711">
    <property type="protein sequence ID" value="ESZ90030.1"/>
    <property type="molecule type" value="Genomic_DNA"/>
</dbReference>
<dbReference type="InterPro" id="IPR032098">
    <property type="entry name" value="Acyltransf_C"/>
</dbReference>